<evidence type="ECO:0000313" key="4">
    <source>
        <dbReference type="Proteomes" id="UP000323720"/>
    </source>
</evidence>
<accession>A0A5D0RG72</accession>
<dbReference type="Gene3D" id="3.40.50.620">
    <property type="entry name" value="HUPs"/>
    <property type="match status" value="2"/>
</dbReference>
<proteinExistence type="inferred from homology"/>
<comment type="caution">
    <text evidence="3">The sequence shown here is derived from an EMBL/GenBank/DDBJ whole genome shotgun (WGS) entry which is preliminary data.</text>
</comment>
<dbReference type="PANTHER" id="PTHR46268">
    <property type="entry name" value="STRESS RESPONSE PROTEIN NHAX"/>
    <property type="match status" value="1"/>
</dbReference>
<evidence type="ECO:0000313" key="3">
    <source>
        <dbReference type="EMBL" id="TYB79514.1"/>
    </source>
</evidence>
<comment type="similarity">
    <text evidence="1">Belongs to the universal stress protein A family.</text>
</comment>
<dbReference type="OrthoDB" id="9788959at2"/>
<dbReference type="PANTHER" id="PTHR46268:SF6">
    <property type="entry name" value="UNIVERSAL STRESS PROTEIN UP12"/>
    <property type="match status" value="1"/>
</dbReference>
<reference evidence="3 4" key="1">
    <citation type="submission" date="2019-08" db="EMBL/GenBank/DDBJ databases">
        <title>Genomes of Antarctic Bizionia species.</title>
        <authorList>
            <person name="Bowman J.P."/>
        </authorList>
    </citation>
    <scope>NUCLEOTIDE SEQUENCE [LARGE SCALE GENOMIC DNA]</scope>
    <source>
        <strain evidence="3 4">ADA-4</strain>
    </source>
</reference>
<dbReference type="AlphaFoldDB" id="A0A5D0RG72"/>
<name>A0A5D0RG72_9FLAO</name>
<keyword evidence="4" id="KW-1185">Reference proteome</keyword>
<dbReference type="EMBL" id="VSKK01000001">
    <property type="protein sequence ID" value="TYB79514.1"/>
    <property type="molecule type" value="Genomic_DNA"/>
</dbReference>
<dbReference type="RefSeq" id="WP_148403246.1">
    <property type="nucleotide sequence ID" value="NZ_VSKK01000001.1"/>
</dbReference>
<dbReference type="PRINTS" id="PR01438">
    <property type="entry name" value="UNVRSLSTRESS"/>
</dbReference>
<dbReference type="SUPFAM" id="SSF52402">
    <property type="entry name" value="Adenine nucleotide alpha hydrolases-like"/>
    <property type="match status" value="2"/>
</dbReference>
<dbReference type="InterPro" id="IPR006016">
    <property type="entry name" value="UspA"/>
</dbReference>
<dbReference type="InterPro" id="IPR006015">
    <property type="entry name" value="Universal_stress_UspA"/>
</dbReference>
<gene>
    <name evidence="3" type="ORF">ES674_07060</name>
</gene>
<dbReference type="Pfam" id="PF00582">
    <property type="entry name" value="Usp"/>
    <property type="match status" value="1"/>
</dbReference>
<feature type="domain" description="UspA" evidence="2">
    <location>
        <begin position="1"/>
        <end position="147"/>
    </location>
</feature>
<dbReference type="CDD" id="cd23659">
    <property type="entry name" value="USP_At3g01520-like"/>
    <property type="match status" value="1"/>
</dbReference>
<dbReference type="InterPro" id="IPR014729">
    <property type="entry name" value="Rossmann-like_a/b/a_fold"/>
</dbReference>
<organism evidence="3 4">
    <name type="scientific">Bizionia myxarmorum</name>
    <dbReference type="NCBI Taxonomy" id="291186"/>
    <lineage>
        <taxon>Bacteria</taxon>
        <taxon>Pseudomonadati</taxon>
        <taxon>Bacteroidota</taxon>
        <taxon>Flavobacteriia</taxon>
        <taxon>Flavobacteriales</taxon>
        <taxon>Flavobacteriaceae</taxon>
        <taxon>Bizionia</taxon>
    </lineage>
</organism>
<protein>
    <submittedName>
        <fullName evidence="3">Universal stress protein</fullName>
    </submittedName>
</protein>
<sequence length="290" mass="32804">MKTILYATDYSDNSKLALKYAYNMSAKMKTKLMVVHVFDYPTLLDNSSLKAEDPFPDIEGDAFKKHNLKLKVFCENVLKKDMNVLNFDIESIENKSVVNGIVKKANAMDTLLIVTGIKGMSALREIVMGSTAKHLIEKASCPVLTIPSDSVNTKIETILYASDFEEEDIGAINVLVEIAKPYNAKIKIVHVLPLKEKMGKGQKKDIENKIHDFIDYPNLELDILYSDDAFDTLRTYFGNSNADLIAMLERESEGYNSKIFHRDLVKRIESYGKIPLMSFNAKNFGIFHLN</sequence>
<evidence type="ECO:0000259" key="2">
    <source>
        <dbReference type="Pfam" id="PF00582"/>
    </source>
</evidence>
<dbReference type="Proteomes" id="UP000323720">
    <property type="component" value="Unassembled WGS sequence"/>
</dbReference>
<evidence type="ECO:0000256" key="1">
    <source>
        <dbReference type="ARBA" id="ARBA00008791"/>
    </source>
</evidence>